<dbReference type="GO" id="GO:0001147">
    <property type="term" value="F:transcription termination site sequence-specific DNA binding"/>
    <property type="evidence" value="ECO:0007669"/>
    <property type="project" value="TreeGrafter"/>
</dbReference>
<feature type="compositionally biased region" description="Low complexity" evidence="9">
    <location>
        <begin position="1991"/>
        <end position="2005"/>
    </location>
</feature>
<reference evidence="11 12" key="1">
    <citation type="journal article" date="2013" name="PLoS Genet.">
        <title>The genome and development-dependent transcriptomes of Pyronema confluens: a window into fungal evolution.</title>
        <authorList>
            <person name="Traeger S."/>
            <person name="Altegoer F."/>
            <person name="Freitag M."/>
            <person name="Gabaldon T."/>
            <person name="Kempken F."/>
            <person name="Kumar A."/>
            <person name="Marcet-Houben M."/>
            <person name="Poggeler S."/>
            <person name="Stajich J.E."/>
            <person name="Nowrousian M."/>
        </authorList>
    </citation>
    <scope>NUCLEOTIDE SEQUENCE [LARGE SCALE GENOMIC DNA]</scope>
    <source>
        <strain evidence="12">CBS 100304</strain>
        <tissue evidence="11">Vegetative mycelium</tissue>
    </source>
</reference>
<organism evidence="11 12">
    <name type="scientific">Pyronema omphalodes (strain CBS 100304)</name>
    <name type="common">Pyronema confluens</name>
    <dbReference type="NCBI Taxonomy" id="1076935"/>
    <lineage>
        <taxon>Eukaryota</taxon>
        <taxon>Fungi</taxon>
        <taxon>Dikarya</taxon>
        <taxon>Ascomycota</taxon>
        <taxon>Pezizomycotina</taxon>
        <taxon>Pezizomycetes</taxon>
        <taxon>Pezizales</taxon>
        <taxon>Pyronemataceae</taxon>
        <taxon>Pyronema</taxon>
    </lineage>
</organism>
<keyword evidence="7" id="KW-0539">Nucleus</keyword>
<evidence type="ECO:0000256" key="3">
    <source>
        <dbReference type="ARBA" id="ARBA00022741"/>
    </source>
</evidence>
<dbReference type="Gene3D" id="3.40.50.300">
    <property type="entry name" value="P-loop containing nucleotide triphosphate hydrolases"/>
    <property type="match status" value="2"/>
</dbReference>
<evidence type="ECO:0000256" key="6">
    <source>
        <dbReference type="ARBA" id="ARBA00022840"/>
    </source>
</evidence>
<name>U4L0J1_PYROM</name>
<gene>
    <name evidence="11" type="ORF">PCON_07856</name>
</gene>
<proteinExistence type="inferred from homology"/>
<feature type="region of interest" description="Disordered" evidence="9">
    <location>
        <begin position="919"/>
        <end position="992"/>
    </location>
</feature>
<dbReference type="eggNOG" id="KOG1801">
    <property type="taxonomic scope" value="Eukaryota"/>
</dbReference>
<dbReference type="STRING" id="1076935.U4L0J1"/>
<feature type="region of interest" description="Disordered" evidence="9">
    <location>
        <begin position="1753"/>
        <end position="2033"/>
    </location>
</feature>
<dbReference type="PANTHER" id="PTHR10887">
    <property type="entry name" value="DNA2/NAM7 HELICASE FAMILY"/>
    <property type="match status" value="1"/>
</dbReference>
<evidence type="ECO:0000256" key="1">
    <source>
        <dbReference type="ARBA" id="ARBA00004123"/>
    </source>
</evidence>
<dbReference type="InterPro" id="IPR041679">
    <property type="entry name" value="DNA2/NAM7-like_C"/>
</dbReference>
<keyword evidence="8" id="KW-0479">Metal-binding</keyword>
<feature type="compositionally biased region" description="Basic residues" evidence="9">
    <location>
        <begin position="955"/>
        <end position="965"/>
    </location>
</feature>
<dbReference type="GO" id="GO:0004386">
    <property type="term" value="F:helicase activity"/>
    <property type="evidence" value="ECO:0007669"/>
    <property type="project" value="UniProtKB-KW"/>
</dbReference>
<evidence type="ECO:0000256" key="7">
    <source>
        <dbReference type="ARBA" id="ARBA00023242"/>
    </source>
</evidence>
<dbReference type="InterPro" id="IPR024481">
    <property type="entry name" value="Helicase_Sen1_N"/>
</dbReference>
<dbReference type="InterPro" id="IPR001878">
    <property type="entry name" value="Znf_CCHC"/>
</dbReference>
<comment type="subcellular location">
    <subcellularLocation>
        <location evidence="1">Nucleus</location>
    </subcellularLocation>
</comment>
<dbReference type="PROSITE" id="PS50158">
    <property type="entry name" value="ZF_CCHC"/>
    <property type="match status" value="3"/>
</dbReference>
<keyword evidence="4" id="KW-0378">Hydrolase</keyword>
<dbReference type="SMART" id="SM00343">
    <property type="entry name" value="ZnF_C2HC"/>
    <property type="match status" value="3"/>
</dbReference>
<accession>U4L0J1</accession>
<keyword evidence="8" id="KW-0863">Zinc-finger</keyword>
<keyword evidence="6" id="KW-0067">ATP-binding</keyword>
<dbReference type="SUPFAM" id="SSF57756">
    <property type="entry name" value="Retrovirus zinc finger-like domains"/>
    <property type="match status" value="1"/>
</dbReference>
<dbReference type="EMBL" id="HF935406">
    <property type="protein sequence ID" value="CCX08263.1"/>
    <property type="molecule type" value="Genomic_DNA"/>
</dbReference>
<dbReference type="InterPro" id="IPR003593">
    <property type="entry name" value="AAA+_ATPase"/>
</dbReference>
<dbReference type="Pfam" id="PF13087">
    <property type="entry name" value="AAA_12"/>
    <property type="match status" value="1"/>
</dbReference>
<evidence type="ECO:0000256" key="4">
    <source>
        <dbReference type="ARBA" id="ARBA00022801"/>
    </source>
</evidence>
<dbReference type="eggNOG" id="KOG4400">
    <property type="taxonomic scope" value="Eukaryota"/>
</dbReference>
<dbReference type="GO" id="GO:0016604">
    <property type="term" value="C:nuclear body"/>
    <property type="evidence" value="ECO:0007669"/>
    <property type="project" value="TreeGrafter"/>
</dbReference>
<dbReference type="GO" id="GO:0005694">
    <property type="term" value="C:chromosome"/>
    <property type="evidence" value="ECO:0007669"/>
    <property type="project" value="UniProtKB-ARBA"/>
</dbReference>
<dbReference type="OMA" id="GCIKCIM"/>
<dbReference type="Pfam" id="PF00098">
    <property type="entry name" value="zf-CCHC"/>
    <property type="match status" value="2"/>
</dbReference>
<feature type="compositionally biased region" description="Basic and acidic residues" evidence="9">
    <location>
        <begin position="1773"/>
        <end position="1811"/>
    </location>
</feature>
<evidence type="ECO:0000256" key="2">
    <source>
        <dbReference type="ARBA" id="ARBA00007913"/>
    </source>
</evidence>
<feature type="compositionally biased region" description="Basic residues" evidence="9">
    <location>
        <begin position="2023"/>
        <end position="2033"/>
    </location>
</feature>
<evidence type="ECO:0000313" key="11">
    <source>
        <dbReference type="EMBL" id="CCX08263.1"/>
    </source>
</evidence>
<dbReference type="CDD" id="cd18808">
    <property type="entry name" value="SF1_C_Upf1"/>
    <property type="match status" value="1"/>
</dbReference>
<dbReference type="FunFam" id="3.40.50.300:FF:000326">
    <property type="entry name" value="P-loop containing nucleoside triphosphate hydrolase"/>
    <property type="match status" value="1"/>
</dbReference>
<evidence type="ECO:0000313" key="12">
    <source>
        <dbReference type="Proteomes" id="UP000018144"/>
    </source>
</evidence>
<dbReference type="Gene3D" id="4.10.60.10">
    <property type="entry name" value="Zinc finger, CCHC-type"/>
    <property type="match status" value="1"/>
</dbReference>
<dbReference type="SMART" id="SM00382">
    <property type="entry name" value="AAA"/>
    <property type="match status" value="1"/>
</dbReference>
<feature type="compositionally biased region" description="Basic and acidic residues" evidence="9">
    <location>
        <begin position="943"/>
        <end position="954"/>
    </location>
</feature>
<dbReference type="SUPFAM" id="SSF52540">
    <property type="entry name" value="P-loop containing nucleoside triphosphate hydrolases"/>
    <property type="match status" value="1"/>
</dbReference>
<dbReference type="OrthoDB" id="6513042at2759"/>
<evidence type="ECO:0000259" key="10">
    <source>
        <dbReference type="PROSITE" id="PS50158"/>
    </source>
</evidence>
<keyword evidence="12" id="KW-1185">Reference proteome</keyword>
<evidence type="ECO:0000256" key="8">
    <source>
        <dbReference type="PROSITE-ProRule" id="PRU00047"/>
    </source>
</evidence>
<dbReference type="InterPro" id="IPR056474">
    <property type="entry name" value="SEN1_barrel"/>
</dbReference>
<feature type="domain" description="CCHC-type" evidence="10">
    <location>
        <begin position="1876"/>
        <end position="1891"/>
    </location>
</feature>
<dbReference type="InterPro" id="IPR047187">
    <property type="entry name" value="SF1_C_Upf1"/>
</dbReference>
<evidence type="ECO:0000256" key="9">
    <source>
        <dbReference type="SAM" id="MobiDB-lite"/>
    </source>
</evidence>
<keyword evidence="5 11" id="KW-0347">Helicase</keyword>
<dbReference type="GO" id="GO:0006369">
    <property type="term" value="P:termination of RNA polymerase II transcription"/>
    <property type="evidence" value="ECO:0007669"/>
    <property type="project" value="TreeGrafter"/>
</dbReference>
<evidence type="ECO:0000256" key="5">
    <source>
        <dbReference type="ARBA" id="ARBA00022806"/>
    </source>
</evidence>
<feature type="compositionally biased region" description="Basic and acidic residues" evidence="9">
    <location>
        <begin position="1955"/>
        <end position="1977"/>
    </location>
</feature>
<dbReference type="PANTHER" id="PTHR10887:SF495">
    <property type="entry name" value="HELICASE SENATAXIN ISOFORM X1-RELATED"/>
    <property type="match status" value="1"/>
</dbReference>
<dbReference type="CDD" id="cd18042">
    <property type="entry name" value="DEXXQc_SETX"/>
    <property type="match status" value="1"/>
</dbReference>
<feature type="domain" description="CCHC-type" evidence="10">
    <location>
        <begin position="1899"/>
        <end position="1914"/>
    </location>
</feature>
<comment type="similarity">
    <text evidence="2">Belongs to the DNA2/NAM7 helicase family.</text>
</comment>
<feature type="domain" description="CCHC-type" evidence="10">
    <location>
        <begin position="1926"/>
        <end position="1940"/>
    </location>
</feature>
<feature type="region of interest" description="Disordered" evidence="9">
    <location>
        <begin position="1390"/>
        <end position="1412"/>
    </location>
</feature>
<dbReference type="Pfam" id="PF13086">
    <property type="entry name" value="AAA_11"/>
    <property type="match status" value="1"/>
</dbReference>
<dbReference type="Proteomes" id="UP000018144">
    <property type="component" value="Unassembled WGS sequence"/>
</dbReference>
<dbReference type="GO" id="GO:0005524">
    <property type="term" value="F:ATP binding"/>
    <property type="evidence" value="ECO:0007669"/>
    <property type="project" value="UniProtKB-KW"/>
</dbReference>
<dbReference type="Pfam" id="PF12726">
    <property type="entry name" value="SEN1_N"/>
    <property type="match status" value="1"/>
</dbReference>
<feature type="compositionally biased region" description="Acidic residues" evidence="9">
    <location>
        <begin position="970"/>
        <end position="984"/>
    </location>
</feature>
<dbReference type="Pfam" id="PF23576">
    <property type="entry name" value="SEN1_barrel"/>
    <property type="match status" value="1"/>
</dbReference>
<dbReference type="InterPro" id="IPR045055">
    <property type="entry name" value="DNA2/NAM7-like"/>
</dbReference>
<dbReference type="InterPro" id="IPR041677">
    <property type="entry name" value="DNA2/NAM7_AAA_11"/>
</dbReference>
<dbReference type="FunFam" id="3.40.50.300:FF:001152">
    <property type="entry name" value="tRNA-splicing endonuclease, putative"/>
    <property type="match status" value="1"/>
</dbReference>
<keyword evidence="8" id="KW-0862">Zinc</keyword>
<dbReference type="InterPro" id="IPR027417">
    <property type="entry name" value="P-loop_NTPase"/>
</dbReference>
<keyword evidence="3" id="KW-0547">Nucleotide-binding</keyword>
<dbReference type="GO" id="GO:0008270">
    <property type="term" value="F:zinc ion binding"/>
    <property type="evidence" value="ECO:0007669"/>
    <property type="project" value="UniProtKB-KW"/>
</dbReference>
<sequence length="2033" mass="229217">MADIADAIQNGLQVVANLPEEVHWLCERIQAGPDGRKPSVEEDTATRISSTIHSLMLLSFEDQESNQQWLKGRIAEQLARCKYCVQQFYASKEGFYNKLLPEHGQETLDAFFGSLEEWDASRVEPKLQEALKDLEEASSRNVWYSNLHKKPAQKNAIYECFCAPDMLKRPSIKNPIKRLCAVEELDIEGPAAGLLTLLFEDDYVLRTVAEKSWRVRGPEITVPIFETQLSASLAKCTKRAQEDMNVERTGRFIRGMSTIVQNISKEIIRECISGAERDPIKLAVHRLQPNFSFWPAILRLFQSLMLKLRRDVWETISPLTPSGFSDVVFKDRLFFKLLQTTEQGVKGESDLLDLTEWMSEYIESLEPLLRPTTAPGLLKQILGRNDLPALSRGLCFKEGMKILSSTLGGMDTEITTGNVLVRQANDLFKDYQQSATEVAFITEIFEDKLMEKHMRVAQRAAQEAIISAIKLDIMFIGADFESLFRQKPAIKPQYELDIRIELWDLVSQRYPLNESNFSIKLLQACRSFLEMDRLFISPKETDFIEEKNRFNARLVRVEKPLAMLLRAMSRCKAETLDEVLSNQPSFEVLLGLMMSRSEDVAMSAEDVALTGLKAEDKVDALRLMLVKDFSVPILSLQVLSKMHTRTGLFASMPRWVKIGMNMLDLLCDRTEGIIRGKDMKTWERTLLRAYWDTQWRCLGMIFKRSRRWALGEDKAIMIEFLRDAMDYAEQLFDNFWTFEQALTANVEAAKDKDTPISHLLLLDAYKALNPFTYILSIQDDHLLQTCQKLMCKILGLLAEKEVPIVDDQQEKGYFMNLKKLLYPESFPNYDGTPALTNLTVTQKTELSVAASRLSPGFVPVQKTVLELSDDEYGSSGIADEDMIKASTLIVKPKPATQSKLTFQTVPKWGEESKPIVYKKPTAPVKTTSDPLRKHKAADTQSFLEKRKAEMAAREKQKKAMLPKKPKAPEEPDSDDDDDDSDDEGNTLFKLGSRTKTEIKDAKTVGAPAKKAPVRKVPQLKRIKDTRARVAPDMSGLYKQIFKWDFFHDDDFPPGKTAKDYTQVAKSFSTFGAYQKTFEPLLLLEAWQSFLKSKEDATPSGIMEVKIATRMRSDHFVELETTIDSMPDRHRWFEADVVLLSVGKDPLKNTGEPHCIARVHSINRKFTGKCEISLRCDPGPAMLQNHMRNGGTLHGIKIMSLTPLEREYASLICLQYYDLKEEILLAKPGELIEPTADQITMTQDLYNVNEPQAKAIIAATNSSGFTLIQGPPGTGKTKTVVGIAGALLSSMKSLPQTSDKPSKKPVAKKILVCAPSNAAVDELVIRFKQGLRSVTGETWTPGIVRLGRSDAINAEVRDVTLEELVDQRMAPTNNANTGNALGMDDLREQHTKAVEERNQKQQQLDDARAKKLDPGNLLPEVDALSAKIRDLRRQLDIQRDQKKESGRNAEILRRQCQQQIINESQIICATLSGAGHEMLRNVNVDFETVIIDEAAQSVELSALIPLKFGCEKCILVGDPQQLPPTVLSRYAAKFSYEKSLFVRMQENYPKNIHLLSIQYRMHPAISIFPSREFYNAGLEDGSKMAELRTQPWHNSSIFGPYRFFNIAGAEAREKTSLVNPDEARAALALFNRITTDFHEVNFDGKIGIVTPYRQQLSELRRVFQNKYGEKILTGVEFNTVDAFQGRERDIMIFSCVRAAQEGGIGFLADVRRMNVGLTRAKSSLFILGNSNFLIRSHMWKRLIDDAKERNAFTENSRGIFDRSTRGKNAPPPPMKKEVKEERGYKREGDRMDSIKREDKMVKREDMQKEKEVYTSAANYDAMDVDGPEYHANTRQPRGSSPGKMDIDSPTTQPKTKDPRLQNQPPQKPRDRDSTLTCHACGQTGHRRVDCPKNSAAKDTCHTCGETGHKKADCPQKPAAKKKTNGGCHSCGELGHQQYNCPFKGLDKGGDPGSETTLKRPGDFGDDREPKRVHAETDRPGNAAGDNQESEKPAQSPAAPSAPSAPSVPKRVVQRKSAPSDMFIRKKPKKGPRPT</sequence>
<dbReference type="InterPro" id="IPR036875">
    <property type="entry name" value="Znf_CCHC_sf"/>
</dbReference>
<dbReference type="GO" id="GO:0016787">
    <property type="term" value="F:hydrolase activity"/>
    <property type="evidence" value="ECO:0007669"/>
    <property type="project" value="UniProtKB-KW"/>
</dbReference>
<protein>
    <submittedName>
        <fullName evidence="11">Similar to Uncharacterized ATP-dependent helicase C29A10.10c acc. no. O94387</fullName>
    </submittedName>
</protein>